<keyword evidence="2" id="KW-1185">Reference proteome</keyword>
<gene>
    <name evidence="1" type="ORF">A33I_17255</name>
</gene>
<dbReference type="Proteomes" id="UP000017170">
    <property type="component" value="Unassembled WGS sequence"/>
</dbReference>
<protein>
    <submittedName>
        <fullName evidence="1">Uncharacterized protein</fullName>
    </submittedName>
</protein>
<organism evidence="1 2">
    <name type="scientific">Alkalihalophilus marmarensis DSM 21297</name>
    <dbReference type="NCBI Taxonomy" id="1188261"/>
    <lineage>
        <taxon>Bacteria</taxon>
        <taxon>Bacillati</taxon>
        <taxon>Bacillota</taxon>
        <taxon>Bacilli</taxon>
        <taxon>Bacillales</taxon>
        <taxon>Bacillaceae</taxon>
        <taxon>Alkalihalophilus</taxon>
    </lineage>
</organism>
<evidence type="ECO:0000313" key="1">
    <source>
        <dbReference type="EMBL" id="ERN52255.1"/>
    </source>
</evidence>
<accession>U6SMV6</accession>
<dbReference type="AlphaFoldDB" id="U6SMV6"/>
<dbReference type="EMBL" id="ATAE01000038">
    <property type="protein sequence ID" value="ERN52255.1"/>
    <property type="molecule type" value="Genomic_DNA"/>
</dbReference>
<comment type="caution">
    <text evidence="1">The sequence shown here is derived from an EMBL/GenBank/DDBJ whole genome shotgun (WGS) entry which is preliminary data.</text>
</comment>
<sequence>MEGLIRYLKECAIESLKEEMRQALIYLSSINAYANAAACGYWFNCCFWSSFYWVVT</sequence>
<evidence type="ECO:0000313" key="2">
    <source>
        <dbReference type="Proteomes" id="UP000017170"/>
    </source>
</evidence>
<name>U6SMV6_9BACI</name>
<reference evidence="1 2" key="1">
    <citation type="journal article" date="2013" name="Genome Announc.">
        <title>Genome Sequence of the Extreme Obligate Alkaliphile Bacillus marmarensis Strain DSM 21297.</title>
        <authorList>
            <person name="Wernick D.G."/>
            <person name="Choi K.Y."/>
            <person name="Tat C.A."/>
            <person name="Lafontaine Rivera J.G."/>
            <person name="Liao J.C."/>
        </authorList>
    </citation>
    <scope>NUCLEOTIDE SEQUENCE [LARGE SCALE GENOMIC DNA]</scope>
    <source>
        <strain evidence="1 2">DSM 21297</strain>
    </source>
</reference>
<proteinExistence type="predicted"/>